<protein>
    <submittedName>
        <fullName evidence="1">Uncharacterized protein</fullName>
    </submittedName>
</protein>
<dbReference type="PANTHER" id="PTHR48065:SF75">
    <property type="entry name" value="LEUCINE-RICH REPEAT-CONTAINING N-TERMINAL PLANT-TYPE DOMAIN-CONTAINING PROTEIN"/>
    <property type="match status" value="1"/>
</dbReference>
<name>A0A6A6LG19_HEVBR</name>
<proteinExistence type="predicted"/>
<dbReference type="Gene3D" id="3.80.10.10">
    <property type="entry name" value="Ribonuclease Inhibitor"/>
    <property type="match status" value="1"/>
</dbReference>
<sequence>MSLRQLESLETLDLSMNAFDGFIPSWIGESLSLLKVLNVHSNKFEEDVDELPKVMKKLGIRGKMTPKCFGSIVVWEWVLWLDLLEFVAFCTSKTHGGFKVARAAADVEQNLNKASAKN</sequence>
<organism evidence="1 2">
    <name type="scientific">Hevea brasiliensis</name>
    <name type="common">Para rubber tree</name>
    <name type="synonym">Siphonia brasiliensis</name>
    <dbReference type="NCBI Taxonomy" id="3981"/>
    <lineage>
        <taxon>Eukaryota</taxon>
        <taxon>Viridiplantae</taxon>
        <taxon>Streptophyta</taxon>
        <taxon>Embryophyta</taxon>
        <taxon>Tracheophyta</taxon>
        <taxon>Spermatophyta</taxon>
        <taxon>Magnoliopsida</taxon>
        <taxon>eudicotyledons</taxon>
        <taxon>Gunneridae</taxon>
        <taxon>Pentapetalae</taxon>
        <taxon>rosids</taxon>
        <taxon>fabids</taxon>
        <taxon>Malpighiales</taxon>
        <taxon>Euphorbiaceae</taxon>
        <taxon>Crotonoideae</taxon>
        <taxon>Micrandreae</taxon>
        <taxon>Hevea</taxon>
    </lineage>
</organism>
<gene>
    <name evidence="1" type="ORF">GH714_032156</name>
</gene>
<dbReference type="PANTHER" id="PTHR48065">
    <property type="entry name" value="OS10G0469600 PROTEIN"/>
    <property type="match status" value="1"/>
</dbReference>
<reference evidence="1 2" key="1">
    <citation type="journal article" date="2020" name="Mol. Plant">
        <title>The Chromosome-Based Rubber Tree Genome Provides New Insights into Spurge Genome Evolution and Rubber Biosynthesis.</title>
        <authorList>
            <person name="Liu J."/>
            <person name="Shi C."/>
            <person name="Shi C.C."/>
            <person name="Li W."/>
            <person name="Zhang Q.J."/>
            <person name="Zhang Y."/>
            <person name="Li K."/>
            <person name="Lu H.F."/>
            <person name="Shi C."/>
            <person name="Zhu S.T."/>
            <person name="Xiao Z.Y."/>
            <person name="Nan H."/>
            <person name="Yue Y."/>
            <person name="Zhu X.G."/>
            <person name="Wu Y."/>
            <person name="Hong X.N."/>
            <person name="Fan G.Y."/>
            <person name="Tong Y."/>
            <person name="Zhang D."/>
            <person name="Mao C.L."/>
            <person name="Liu Y.L."/>
            <person name="Hao S.J."/>
            <person name="Liu W.Q."/>
            <person name="Lv M.Q."/>
            <person name="Zhang H.B."/>
            <person name="Liu Y."/>
            <person name="Hu-Tang G.R."/>
            <person name="Wang J.P."/>
            <person name="Wang J.H."/>
            <person name="Sun Y.H."/>
            <person name="Ni S.B."/>
            <person name="Chen W.B."/>
            <person name="Zhang X.C."/>
            <person name="Jiao Y.N."/>
            <person name="Eichler E.E."/>
            <person name="Li G.H."/>
            <person name="Liu X."/>
            <person name="Gao L.Z."/>
        </authorList>
    </citation>
    <scope>NUCLEOTIDE SEQUENCE [LARGE SCALE GENOMIC DNA]</scope>
    <source>
        <strain evidence="2">cv. GT1</strain>
        <tissue evidence="1">Leaf</tissue>
    </source>
</reference>
<dbReference type="Proteomes" id="UP000467840">
    <property type="component" value="Chromosome 1"/>
</dbReference>
<keyword evidence="2" id="KW-1185">Reference proteome</keyword>
<dbReference type="SUPFAM" id="SSF52058">
    <property type="entry name" value="L domain-like"/>
    <property type="match status" value="1"/>
</dbReference>
<evidence type="ECO:0000313" key="2">
    <source>
        <dbReference type="Proteomes" id="UP000467840"/>
    </source>
</evidence>
<dbReference type="Pfam" id="PF00560">
    <property type="entry name" value="LRR_1"/>
    <property type="match status" value="1"/>
</dbReference>
<evidence type="ECO:0000313" key="1">
    <source>
        <dbReference type="EMBL" id="KAF2299487.1"/>
    </source>
</evidence>
<dbReference type="InterPro" id="IPR032675">
    <property type="entry name" value="LRR_dom_sf"/>
</dbReference>
<accession>A0A6A6LG19</accession>
<comment type="caution">
    <text evidence="1">The sequence shown here is derived from an EMBL/GenBank/DDBJ whole genome shotgun (WGS) entry which is preliminary data.</text>
</comment>
<dbReference type="AlphaFoldDB" id="A0A6A6LG19"/>
<dbReference type="EMBL" id="JAAGAX010000011">
    <property type="protein sequence ID" value="KAF2299487.1"/>
    <property type="molecule type" value="Genomic_DNA"/>
</dbReference>
<dbReference type="InterPro" id="IPR001611">
    <property type="entry name" value="Leu-rich_rpt"/>
</dbReference>